<reference evidence="11" key="1">
    <citation type="submission" date="2020-08" db="EMBL/GenBank/DDBJ databases">
        <title>Genome public.</title>
        <authorList>
            <person name="Liu C."/>
            <person name="Sun Q."/>
        </authorList>
    </citation>
    <scope>NUCLEOTIDE SEQUENCE</scope>
    <source>
        <strain evidence="11">NSJ-33</strain>
    </source>
</reference>
<keyword evidence="7 11" id="KW-0067">ATP-binding</keyword>
<evidence type="ECO:0000256" key="4">
    <source>
        <dbReference type="ARBA" id="ARBA00022597"/>
    </source>
</evidence>
<evidence type="ECO:0000256" key="5">
    <source>
        <dbReference type="ARBA" id="ARBA00022737"/>
    </source>
</evidence>
<dbReference type="PANTHER" id="PTHR43790:SF3">
    <property type="entry name" value="D-ALLOSE IMPORT ATP-BINDING PROTEIN ALSA-RELATED"/>
    <property type="match status" value="1"/>
</dbReference>
<evidence type="ECO:0000256" key="3">
    <source>
        <dbReference type="ARBA" id="ARBA00022475"/>
    </source>
</evidence>
<keyword evidence="3" id="KW-1003">Cell membrane</keyword>
<dbReference type="CDD" id="cd03215">
    <property type="entry name" value="ABC_Carb_Monos_II"/>
    <property type="match status" value="1"/>
</dbReference>
<dbReference type="GO" id="GO:0005886">
    <property type="term" value="C:plasma membrane"/>
    <property type="evidence" value="ECO:0007669"/>
    <property type="project" value="UniProtKB-SubCell"/>
</dbReference>
<keyword evidence="4" id="KW-0762">Sugar transport</keyword>
<evidence type="ECO:0000256" key="1">
    <source>
        <dbReference type="ARBA" id="ARBA00004202"/>
    </source>
</evidence>
<keyword evidence="9" id="KW-0472">Membrane</keyword>
<protein>
    <submittedName>
        <fullName evidence="11">Sugar ABC transporter ATP-binding protein</fullName>
    </submittedName>
</protein>
<evidence type="ECO:0000256" key="2">
    <source>
        <dbReference type="ARBA" id="ARBA00022448"/>
    </source>
</evidence>
<keyword evidence="12" id="KW-1185">Reference proteome</keyword>
<feature type="domain" description="ABC transporter" evidence="10">
    <location>
        <begin position="5"/>
        <end position="242"/>
    </location>
</feature>
<keyword evidence="8" id="KW-1278">Translocase</keyword>
<evidence type="ECO:0000313" key="11">
    <source>
        <dbReference type="EMBL" id="MBC8560561.1"/>
    </source>
</evidence>
<dbReference type="Pfam" id="PF00005">
    <property type="entry name" value="ABC_tran"/>
    <property type="match status" value="2"/>
</dbReference>
<dbReference type="SUPFAM" id="SSF52540">
    <property type="entry name" value="P-loop containing nucleoside triphosphate hydrolases"/>
    <property type="match status" value="2"/>
</dbReference>
<keyword evidence="6" id="KW-0547">Nucleotide-binding</keyword>
<feature type="domain" description="ABC transporter" evidence="10">
    <location>
        <begin position="250"/>
        <end position="495"/>
    </location>
</feature>
<dbReference type="InterPro" id="IPR027417">
    <property type="entry name" value="P-loop_NTPase"/>
</dbReference>
<gene>
    <name evidence="11" type="ORF">H8710_10850</name>
</gene>
<dbReference type="GO" id="GO:0005524">
    <property type="term" value="F:ATP binding"/>
    <property type="evidence" value="ECO:0007669"/>
    <property type="project" value="UniProtKB-KW"/>
</dbReference>
<evidence type="ECO:0000256" key="8">
    <source>
        <dbReference type="ARBA" id="ARBA00022967"/>
    </source>
</evidence>
<accession>A0A926E7F3</accession>
<dbReference type="InterPro" id="IPR003439">
    <property type="entry name" value="ABC_transporter-like_ATP-bd"/>
</dbReference>
<evidence type="ECO:0000259" key="10">
    <source>
        <dbReference type="PROSITE" id="PS50893"/>
    </source>
</evidence>
<dbReference type="PROSITE" id="PS00211">
    <property type="entry name" value="ABC_TRANSPORTER_1"/>
    <property type="match status" value="1"/>
</dbReference>
<comment type="subcellular location">
    <subcellularLocation>
        <location evidence="1">Cell membrane</location>
        <topology evidence="1">Peripheral membrane protein</topology>
    </subcellularLocation>
</comment>
<evidence type="ECO:0000256" key="6">
    <source>
        <dbReference type="ARBA" id="ARBA00022741"/>
    </source>
</evidence>
<dbReference type="Proteomes" id="UP000610760">
    <property type="component" value="Unassembled WGS sequence"/>
</dbReference>
<proteinExistence type="predicted"/>
<dbReference type="FunFam" id="3.40.50.300:FF:000127">
    <property type="entry name" value="Ribose import ATP-binding protein RbsA"/>
    <property type="match status" value="1"/>
</dbReference>
<evidence type="ECO:0000256" key="9">
    <source>
        <dbReference type="ARBA" id="ARBA00023136"/>
    </source>
</evidence>
<dbReference type="GO" id="GO:0016887">
    <property type="term" value="F:ATP hydrolysis activity"/>
    <property type="evidence" value="ECO:0007669"/>
    <property type="project" value="InterPro"/>
</dbReference>
<dbReference type="PANTHER" id="PTHR43790">
    <property type="entry name" value="CARBOHYDRATE TRANSPORT ATP-BINDING PROTEIN MG119-RELATED"/>
    <property type="match status" value="1"/>
</dbReference>
<organism evidence="11 12">
    <name type="scientific">Fumia xinanensis</name>
    <dbReference type="NCBI Taxonomy" id="2763659"/>
    <lineage>
        <taxon>Bacteria</taxon>
        <taxon>Bacillati</taxon>
        <taxon>Bacillota</taxon>
        <taxon>Clostridia</taxon>
        <taxon>Eubacteriales</taxon>
        <taxon>Oscillospiraceae</taxon>
        <taxon>Fumia</taxon>
    </lineage>
</organism>
<name>A0A926E7F3_9FIRM</name>
<dbReference type="RefSeq" id="WP_249295599.1">
    <property type="nucleotide sequence ID" value="NZ_JACRSV010000003.1"/>
</dbReference>
<comment type="caution">
    <text evidence="11">The sequence shown here is derived from an EMBL/GenBank/DDBJ whole genome shotgun (WGS) entry which is preliminary data.</text>
</comment>
<dbReference type="CDD" id="cd03216">
    <property type="entry name" value="ABC_Carb_Monos_I"/>
    <property type="match status" value="1"/>
</dbReference>
<keyword evidence="5" id="KW-0677">Repeat</keyword>
<dbReference type="AlphaFoldDB" id="A0A926E7F3"/>
<dbReference type="InterPro" id="IPR050107">
    <property type="entry name" value="ABC_carbohydrate_import_ATPase"/>
</dbReference>
<dbReference type="Gene3D" id="3.40.50.300">
    <property type="entry name" value="P-loop containing nucleotide triphosphate hydrolases"/>
    <property type="match status" value="2"/>
</dbReference>
<evidence type="ECO:0000313" key="12">
    <source>
        <dbReference type="Proteomes" id="UP000610760"/>
    </source>
</evidence>
<evidence type="ECO:0000256" key="7">
    <source>
        <dbReference type="ARBA" id="ARBA00022840"/>
    </source>
</evidence>
<keyword evidence="2" id="KW-0813">Transport</keyword>
<dbReference type="PROSITE" id="PS50893">
    <property type="entry name" value="ABC_TRANSPORTER_2"/>
    <property type="match status" value="2"/>
</dbReference>
<dbReference type="EMBL" id="JACRSV010000003">
    <property type="protein sequence ID" value="MBC8560561.1"/>
    <property type="molecule type" value="Genomic_DNA"/>
</dbReference>
<sequence length="495" mass="54522">MKSLLSMKGITKRYPGVVALNQVDLELKSGEVLALVGENGAGKSTLIKTLCGVIRKDEGSISIEGQEVQIQGPLDAQKAGIRAVQQHFSLIPTMSVAENLFFSDLPLKKGRILDRKKMNEEAKELLGSLGFGDLDPTQLVSDISVANAQRVEVAKAIRFTPKILILDEPSAVLPENDVETLFEIIRKLKADGVGVIYISHHMDEVFEIADTITVLKDGEKVIDIDDVNSVNQFDLVQYMVGRELKQIYPPVYTDIGETILKVEGLTTSRVKNISFELHEGEVLGFAGLVGSGRTEICRALFGLDKILSGKITLRGKPYLPKCTKDAIQAGLGFVTEDRHYDGLILDDSVERNIGFVGLNKLIRRTVISKKKSREAADRFVGDLKIATPGIEQEVVNLSGGNQQKVVLAKWLFIEPKIILFDEGTRGIDVNAKHEIYQLIHQLVENGHSIIMVSSELPEVMQMSNRIMVMYEGELVSEFAHEGATEEAIMEKASGI</sequence>
<dbReference type="InterPro" id="IPR003593">
    <property type="entry name" value="AAA+_ATPase"/>
</dbReference>
<dbReference type="SMART" id="SM00382">
    <property type="entry name" value="AAA"/>
    <property type="match status" value="2"/>
</dbReference>
<dbReference type="InterPro" id="IPR017871">
    <property type="entry name" value="ABC_transporter-like_CS"/>
</dbReference>